<proteinExistence type="predicted"/>
<keyword evidence="1" id="KW-0175">Coiled coil</keyword>
<gene>
    <name evidence="2" type="ORF">EPI10_020855</name>
</gene>
<keyword evidence="3" id="KW-1185">Reference proteome</keyword>
<organism evidence="2 3">
    <name type="scientific">Gossypium australe</name>
    <dbReference type="NCBI Taxonomy" id="47621"/>
    <lineage>
        <taxon>Eukaryota</taxon>
        <taxon>Viridiplantae</taxon>
        <taxon>Streptophyta</taxon>
        <taxon>Embryophyta</taxon>
        <taxon>Tracheophyta</taxon>
        <taxon>Spermatophyta</taxon>
        <taxon>Magnoliopsida</taxon>
        <taxon>eudicotyledons</taxon>
        <taxon>Gunneridae</taxon>
        <taxon>Pentapetalae</taxon>
        <taxon>rosids</taxon>
        <taxon>malvids</taxon>
        <taxon>Malvales</taxon>
        <taxon>Malvaceae</taxon>
        <taxon>Malvoideae</taxon>
        <taxon>Gossypium</taxon>
    </lineage>
</organism>
<dbReference type="EMBL" id="SMMG02000003">
    <property type="protein sequence ID" value="KAA3480426.1"/>
    <property type="molecule type" value="Genomic_DNA"/>
</dbReference>
<dbReference type="AlphaFoldDB" id="A0A5B6WGP2"/>
<evidence type="ECO:0000256" key="1">
    <source>
        <dbReference type="SAM" id="Coils"/>
    </source>
</evidence>
<protein>
    <submittedName>
        <fullName evidence="2">Golgin subfamily A member 5-like</fullName>
    </submittedName>
</protein>
<feature type="coiled-coil region" evidence="1">
    <location>
        <begin position="94"/>
        <end position="268"/>
    </location>
</feature>
<name>A0A5B6WGP2_9ROSI</name>
<dbReference type="Proteomes" id="UP000325315">
    <property type="component" value="Unassembled WGS sequence"/>
</dbReference>
<dbReference type="OrthoDB" id="989156at2759"/>
<comment type="caution">
    <text evidence="2">The sequence shown here is derived from an EMBL/GenBank/DDBJ whole genome shotgun (WGS) entry which is preliminary data.</text>
</comment>
<dbReference type="PANTHER" id="PTHR48200">
    <property type="entry name" value="PROTEIN, PUTATIVE-RELATED"/>
    <property type="match status" value="1"/>
</dbReference>
<dbReference type="PANTHER" id="PTHR48200:SF1">
    <property type="entry name" value="AMINOTRANSFERASE-LIKE PLANT MOBILE DOMAIN-CONTAINING PROTEIN"/>
    <property type="match status" value="1"/>
</dbReference>
<accession>A0A5B6WGP2</accession>
<sequence>MIPDEILYRCGSFDWVPLLGIWGAAIWVETVCTNEFSYREENYKKRVKEISIAWNQIRRMKRLSAGPMTTPEYKDARSRDECLQVIPSELEIVKQDFEKKSSELGKRIEKLQEENMYLKLDVDVQKSEAEKIRKEKRKIDEDRDSLKTEYKKIRLTMKNVGLGKTSEQWQQEVQEEKAKAEYWERKFREMQARNEALKKNLAESLNENGELKARVVELGRSLHHHRNRNSAIELRASLKKIEEMKGKIEELESALHSCELRIELLETREGHWKEELHHSHYQVRSRDYLMGEAIVQIREVADHLQILASQADTLSMKYELQFDHSQKLASLLGKIKTLGLRAKAYL</sequence>
<reference evidence="3" key="1">
    <citation type="journal article" date="2019" name="Plant Biotechnol. J.">
        <title>Genome sequencing of the Australian wild diploid species Gossypium australe highlights disease resistance and delayed gland morphogenesis.</title>
        <authorList>
            <person name="Cai Y."/>
            <person name="Cai X."/>
            <person name="Wang Q."/>
            <person name="Wang P."/>
            <person name="Zhang Y."/>
            <person name="Cai C."/>
            <person name="Xu Y."/>
            <person name="Wang K."/>
            <person name="Zhou Z."/>
            <person name="Wang C."/>
            <person name="Geng S."/>
            <person name="Li B."/>
            <person name="Dong Q."/>
            <person name="Hou Y."/>
            <person name="Wang H."/>
            <person name="Ai P."/>
            <person name="Liu Z."/>
            <person name="Yi F."/>
            <person name="Sun M."/>
            <person name="An G."/>
            <person name="Cheng J."/>
            <person name="Zhang Y."/>
            <person name="Shi Q."/>
            <person name="Xie Y."/>
            <person name="Shi X."/>
            <person name="Chang Y."/>
            <person name="Huang F."/>
            <person name="Chen Y."/>
            <person name="Hong S."/>
            <person name="Mi L."/>
            <person name="Sun Q."/>
            <person name="Zhang L."/>
            <person name="Zhou B."/>
            <person name="Peng R."/>
            <person name="Zhang X."/>
            <person name="Liu F."/>
        </authorList>
    </citation>
    <scope>NUCLEOTIDE SEQUENCE [LARGE SCALE GENOMIC DNA]</scope>
    <source>
        <strain evidence="3">cv. PA1801</strain>
    </source>
</reference>
<evidence type="ECO:0000313" key="2">
    <source>
        <dbReference type="EMBL" id="KAA3480426.1"/>
    </source>
</evidence>
<evidence type="ECO:0000313" key="3">
    <source>
        <dbReference type="Proteomes" id="UP000325315"/>
    </source>
</evidence>